<accession>A0A166AN46</accession>
<dbReference type="PROSITE" id="PS51257">
    <property type="entry name" value="PROKAR_LIPOPROTEIN"/>
    <property type="match status" value="1"/>
</dbReference>
<dbReference type="AlphaFoldDB" id="A0A166AN46"/>
<evidence type="ECO:0000313" key="1">
    <source>
        <dbReference type="EMBL" id="KZX12252.1"/>
    </source>
</evidence>
<dbReference type="Proteomes" id="UP000077245">
    <property type="component" value="Unassembled WGS sequence"/>
</dbReference>
<reference evidence="1 2" key="1">
    <citation type="submission" date="2016-04" db="EMBL/GenBank/DDBJ databases">
        <title>Genome sequence of Methanobrevibacter curvatus DSM 11111.</title>
        <authorList>
            <person name="Poehlein A."/>
            <person name="Seedorf H."/>
            <person name="Daniel R."/>
        </authorList>
    </citation>
    <scope>NUCLEOTIDE SEQUENCE [LARGE SCALE GENOMIC DNA]</scope>
    <source>
        <strain evidence="1 2">DSM 11111</strain>
    </source>
</reference>
<sequence length="259" mass="30115">MNLKKLYILLIFILIAMSIGCVNGNVTNNSNIFEKSPDIFENIEEVYSPYLFISHHDLDYFGLFDYGFNDTNKYNYYILTGLVEEKFDSYVEIYSRDSSIEVVYLKKGSQEHSALQEFNLTLKIPKSINITNLVMFVKNNDEKVLKAHTLVLVEYNTSKKLFSYCDSESCAVEDPQEYCSKCIGEYCFDITDECDCGSYYYDYPHYEYENNEVSEFKSWQDAGSSQSGEILPKLILYKSFLLGDGYENKKLYKLQTIAF</sequence>
<organism evidence="1 2">
    <name type="scientific">Methanobrevibacter curvatus</name>
    <dbReference type="NCBI Taxonomy" id="49547"/>
    <lineage>
        <taxon>Archaea</taxon>
        <taxon>Methanobacteriati</taxon>
        <taxon>Methanobacteriota</taxon>
        <taxon>Methanomada group</taxon>
        <taxon>Methanobacteria</taxon>
        <taxon>Methanobacteriales</taxon>
        <taxon>Methanobacteriaceae</taxon>
        <taxon>Methanobrevibacter</taxon>
    </lineage>
</organism>
<dbReference type="OrthoDB" id="377172at2157"/>
<name>A0A166AN46_9EURY</name>
<comment type="caution">
    <text evidence="1">The sequence shown here is derived from an EMBL/GenBank/DDBJ whole genome shotgun (WGS) entry which is preliminary data.</text>
</comment>
<protein>
    <recommendedName>
        <fullName evidence="3">Lipoprotein</fullName>
    </recommendedName>
</protein>
<dbReference type="STRING" id="49547.MBCUR_11040"/>
<dbReference type="RefSeq" id="WP_157077681.1">
    <property type="nucleotide sequence ID" value="NZ_LWMV01000170.1"/>
</dbReference>
<evidence type="ECO:0000313" key="2">
    <source>
        <dbReference type="Proteomes" id="UP000077245"/>
    </source>
</evidence>
<dbReference type="PATRIC" id="fig|49547.3.peg.1179"/>
<evidence type="ECO:0008006" key="3">
    <source>
        <dbReference type="Google" id="ProtNLM"/>
    </source>
</evidence>
<keyword evidence="2" id="KW-1185">Reference proteome</keyword>
<dbReference type="EMBL" id="LWMV01000170">
    <property type="protein sequence ID" value="KZX12252.1"/>
    <property type="molecule type" value="Genomic_DNA"/>
</dbReference>
<gene>
    <name evidence="1" type="ORF">MBCUR_11040</name>
</gene>
<proteinExistence type="predicted"/>